<sequence length="96" mass="9241">MSSGITGLSPPGQGTGIAAPAGPSTGAGLGAAARPVTGSVRGRSAETATPRLGPIVSPSSSADAGRCDSPGQDRLTVSVLTVLIGLWTLVAYGHMG</sequence>
<evidence type="ECO:0000256" key="1">
    <source>
        <dbReference type="SAM" id="MobiDB-lite"/>
    </source>
</evidence>
<dbReference type="EMBL" id="LK022848">
    <property type="protein sequence ID" value="CDR04377.1"/>
    <property type="molecule type" value="Genomic_DNA"/>
</dbReference>
<evidence type="ECO:0000313" key="2">
    <source>
        <dbReference type="EMBL" id="CDR04377.1"/>
    </source>
</evidence>
<dbReference type="HOGENOM" id="CLU_2358507_0_0_11"/>
<name>A0A060ZFX5_9ACTN</name>
<reference evidence="2" key="1">
    <citation type="submission" date="2014-05" db="EMBL/GenBank/DDBJ databases">
        <authorList>
            <person name="Horn Fabian"/>
        </authorList>
    </citation>
    <scope>NUCLEOTIDE SEQUENCE</scope>
</reference>
<organism evidence="2">
    <name type="scientific">Streptomyces iranensis</name>
    <dbReference type="NCBI Taxonomy" id="576784"/>
    <lineage>
        <taxon>Bacteria</taxon>
        <taxon>Bacillati</taxon>
        <taxon>Actinomycetota</taxon>
        <taxon>Actinomycetes</taxon>
        <taxon>Kitasatosporales</taxon>
        <taxon>Streptomycetaceae</taxon>
        <taxon>Streptomyces</taxon>
        <taxon>Streptomyces violaceusniger group</taxon>
    </lineage>
</organism>
<gene>
    <name evidence="2" type="ORF">SIRAN1625</name>
</gene>
<dbReference type="AlphaFoldDB" id="A0A060ZFX5"/>
<feature type="region of interest" description="Disordered" evidence="1">
    <location>
        <begin position="1"/>
        <end position="72"/>
    </location>
</feature>
<protein>
    <submittedName>
        <fullName evidence="2">Uncharacterized protein</fullName>
    </submittedName>
</protein>
<accession>A0A060ZFX5</accession>
<proteinExistence type="predicted"/>